<dbReference type="VEuPathDB" id="FungiDB:PTTG_28449"/>
<evidence type="ECO:0000256" key="1">
    <source>
        <dbReference type="SAM" id="MobiDB-lite"/>
    </source>
</evidence>
<feature type="region of interest" description="Disordered" evidence="1">
    <location>
        <begin position="755"/>
        <end position="777"/>
    </location>
</feature>
<evidence type="ECO:0000313" key="2">
    <source>
        <dbReference type="EMBL" id="OAV90028.1"/>
    </source>
</evidence>
<gene>
    <name evidence="2" type="ORF">PTTG_28449</name>
</gene>
<reference evidence="2" key="1">
    <citation type="submission" date="2009-11" db="EMBL/GenBank/DDBJ databases">
        <authorList>
            <consortium name="The Broad Institute Genome Sequencing Platform"/>
            <person name="Ward D."/>
            <person name="Feldgarden M."/>
            <person name="Earl A."/>
            <person name="Young S.K."/>
            <person name="Zeng Q."/>
            <person name="Koehrsen M."/>
            <person name="Alvarado L."/>
            <person name="Berlin A."/>
            <person name="Bochicchio J."/>
            <person name="Borenstein D."/>
            <person name="Chapman S.B."/>
            <person name="Chen Z."/>
            <person name="Engels R."/>
            <person name="Freedman E."/>
            <person name="Gellesch M."/>
            <person name="Goldberg J."/>
            <person name="Griggs A."/>
            <person name="Gujja S."/>
            <person name="Heilman E."/>
            <person name="Heiman D."/>
            <person name="Hepburn T."/>
            <person name="Howarth C."/>
            <person name="Jen D."/>
            <person name="Larson L."/>
            <person name="Lewis B."/>
            <person name="Mehta T."/>
            <person name="Park D."/>
            <person name="Pearson M."/>
            <person name="Roberts A."/>
            <person name="Saif S."/>
            <person name="Shea T."/>
            <person name="Shenoy N."/>
            <person name="Sisk P."/>
            <person name="Stolte C."/>
            <person name="Sykes S."/>
            <person name="Thomson T."/>
            <person name="Walk T."/>
            <person name="White J."/>
            <person name="Yandava C."/>
            <person name="Izard J."/>
            <person name="Baranova O.V."/>
            <person name="Blanton J.M."/>
            <person name="Tanner A.C."/>
            <person name="Dewhirst F.E."/>
            <person name="Haas B."/>
            <person name="Nusbaum C."/>
            <person name="Birren B."/>
        </authorList>
    </citation>
    <scope>NUCLEOTIDE SEQUENCE [LARGE SCALE GENOMIC DNA]</scope>
    <source>
        <strain evidence="2">1-1 BBBD Race 1</strain>
    </source>
</reference>
<feature type="compositionally biased region" description="Acidic residues" evidence="1">
    <location>
        <begin position="975"/>
        <end position="1000"/>
    </location>
</feature>
<dbReference type="STRING" id="630390.A0A180GC42"/>
<reference evidence="3 4" key="3">
    <citation type="journal article" date="2017" name="G3 (Bethesda)">
        <title>Comparative analysis highlights variable genome content of wheat rusts and divergence of the mating loci.</title>
        <authorList>
            <person name="Cuomo C.A."/>
            <person name="Bakkeren G."/>
            <person name="Khalil H.B."/>
            <person name="Panwar V."/>
            <person name="Joly D."/>
            <person name="Linning R."/>
            <person name="Sakthikumar S."/>
            <person name="Song X."/>
            <person name="Adiconis X."/>
            <person name="Fan L."/>
            <person name="Goldberg J.M."/>
            <person name="Levin J.Z."/>
            <person name="Young S."/>
            <person name="Zeng Q."/>
            <person name="Anikster Y."/>
            <person name="Bruce M."/>
            <person name="Wang M."/>
            <person name="Yin C."/>
            <person name="McCallum B."/>
            <person name="Szabo L.J."/>
            <person name="Hulbert S."/>
            <person name="Chen X."/>
            <person name="Fellers J.P."/>
        </authorList>
    </citation>
    <scope>NUCLEOTIDE SEQUENCE</scope>
    <source>
        <strain evidence="3">isolate 1-1 / race 1 (BBBD)</strain>
        <strain evidence="4">Isolate 1-1 / race 1 (BBBD)</strain>
    </source>
</reference>
<evidence type="ECO:0000313" key="3">
    <source>
        <dbReference type="EnsemblFungi" id="PTTG_28449-t43_1-p1"/>
    </source>
</evidence>
<reference evidence="2" key="2">
    <citation type="submission" date="2016-05" db="EMBL/GenBank/DDBJ databases">
        <title>Comparative analysis highlights variable genome content of wheat rusts and divergence of the mating loci.</title>
        <authorList>
            <person name="Cuomo C.A."/>
            <person name="Bakkeren G."/>
            <person name="Szabo L."/>
            <person name="Khalil H."/>
            <person name="Joly D."/>
            <person name="Goldberg J."/>
            <person name="Young S."/>
            <person name="Zeng Q."/>
            <person name="Fellers J."/>
        </authorList>
    </citation>
    <scope>NUCLEOTIDE SEQUENCE [LARGE SCALE GENOMIC DNA]</scope>
    <source>
        <strain evidence="2">1-1 BBBD Race 1</strain>
    </source>
</reference>
<sequence>MPRKRRFTASIPLPTPPPPPLNPPRNTISTATLSSTGSIPTSTANNTNIKKARAGGPEDSNPEEPKDFPNWQYPVAMDKEFSTFINHGCKLDRQGYPLYPNGSTTFVLSPGADVEKLWKCWGVLVCDREGCDYTGPPPTGKGKIDELLSTNPTCKGLAGQCLGKIYQQKCLNTQCRFDFHKKTSWGLMRHQGVHAHPWPSSKKADPLAKKDLTKAVLKNLKASALQLKIGNTSGPGQEIDSVVNIHESLGNSDRLRHLRRQILQQMDLGLDGGDKFMHDLFQWQLNGMEVISIACKPGHEHITLQTNWMSQRLLDRGEDGHNLYSGGLILDVTYRFFASGYLLTTSMYCDDIGRWIPIQLSWIRGLSKSYYTVHFTVLFRQFLIPSLLQHERENMARSIVDFSKARQRGFVAAYMEVFGESNPDEALRKLKGCREHFCQSITRVKQNRAVIMADEQALFESKFLALLQPCNKDGPTHDEKIDEMRHRFPKTKAWLDWWTMADVESILFPSRRKMLEDSPNGDDGLPSSTNAQESMHRLYYMFSAGKKTIIAGFSELYAFVKALEKDHLLVMRGIPIRYGIKAKGQQDVAQSIGWIKPTKRQRAAFNDALESLYAVYSPLWLQTPGGKKTDIFHTLVSHFTSRTTNELIKNKNLKSCLTRGTHKLFEEACKLHPHLFIPVKLVKDPAKPVLSPRVPRILVPPKVTHPQGERRLVALKLTTSMFAANGISSTNAESLITQWTTSGLAGASGLQCKSCNNSQPKKTRRSQTTNHKDLPQPSSLLNEVSLILFPDSQAPPHLYFHIDISSICNEDEQQDFMGKMIWPFKLTVSGEVYNLISRGYWGADHYWGVTGVWLHNDQINAGFAQLVDPLPGSISGAHPHTSWLIYSRGWTNNEAAFVEQSVERIRRDNPKITSVIPFSHMKNLLNISYNGDVTVDHFNLPTTFESRPQKKHVYHGNIWDNISDPSCSGTSSEAATEDSDSSEAATEDSDDGNGESEPESGSDASEYEAPGCPPSPPSHSEPIKIRL</sequence>
<feature type="compositionally biased region" description="Pro residues" evidence="1">
    <location>
        <begin position="13"/>
        <end position="23"/>
    </location>
</feature>
<evidence type="ECO:0008006" key="5">
    <source>
        <dbReference type="Google" id="ProtNLM"/>
    </source>
</evidence>
<dbReference type="OrthoDB" id="3046222at2759"/>
<feature type="compositionally biased region" description="Polar residues" evidence="1">
    <location>
        <begin position="28"/>
        <end position="49"/>
    </location>
</feature>
<organism evidence="2">
    <name type="scientific">Puccinia triticina (isolate 1-1 / race 1 (BBBD))</name>
    <name type="common">Brown leaf rust fungus</name>
    <dbReference type="NCBI Taxonomy" id="630390"/>
    <lineage>
        <taxon>Eukaryota</taxon>
        <taxon>Fungi</taxon>
        <taxon>Dikarya</taxon>
        <taxon>Basidiomycota</taxon>
        <taxon>Pucciniomycotina</taxon>
        <taxon>Pucciniomycetes</taxon>
        <taxon>Pucciniales</taxon>
        <taxon>Pucciniaceae</taxon>
        <taxon>Puccinia</taxon>
    </lineage>
</organism>
<protein>
    <recommendedName>
        <fullName evidence="5">GCM domain-containing protein</fullName>
    </recommendedName>
</protein>
<name>A0A180GC42_PUCT1</name>
<dbReference type="EMBL" id="ADAS02000110">
    <property type="protein sequence ID" value="OAV90028.1"/>
    <property type="molecule type" value="Genomic_DNA"/>
</dbReference>
<evidence type="ECO:0000313" key="4">
    <source>
        <dbReference type="Proteomes" id="UP000005240"/>
    </source>
</evidence>
<reference evidence="3" key="4">
    <citation type="submission" date="2025-05" db="UniProtKB">
        <authorList>
            <consortium name="EnsemblFungi"/>
        </authorList>
    </citation>
    <scope>IDENTIFICATION</scope>
    <source>
        <strain evidence="3">isolate 1-1 / race 1 (BBBD)</strain>
    </source>
</reference>
<dbReference type="AlphaFoldDB" id="A0A180GC42"/>
<dbReference type="EnsemblFungi" id="PTTG_28449-t43_1">
    <property type="protein sequence ID" value="PTTG_28449-t43_1-p1"/>
    <property type="gene ID" value="PTTG_28449"/>
</dbReference>
<keyword evidence="4" id="KW-1185">Reference proteome</keyword>
<proteinExistence type="predicted"/>
<accession>A0A180GC42</accession>
<feature type="region of interest" description="Disordered" evidence="1">
    <location>
        <begin position="1"/>
        <end position="70"/>
    </location>
</feature>
<feature type="region of interest" description="Disordered" evidence="1">
    <location>
        <begin position="962"/>
        <end position="1027"/>
    </location>
</feature>
<dbReference type="Proteomes" id="UP000005240">
    <property type="component" value="Unassembled WGS sequence"/>
</dbReference>